<dbReference type="EMBL" id="JABEMA010000136">
    <property type="protein sequence ID" value="NNH23408.1"/>
    <property type="molecule type" value="Genomic_DNA"/>
</dbReference>
<sequence length="73" mass="7853">MPTSEHSQNDLLSVSQAAALVGVSLDTIRRWDNDGRIQSVRTPTGHRRFRRGDVEALLQPSPAAPADTTAVSA</sequence>
<dbReference type="InterPro" id="IPR010093">
    <property type="entry name" value="SinI_DNA-bd"/>
</dbReference>
<dbReference type="Gene3D" id="1.10.1660.10">
    <property type="match status" value="1"/>
</dbReference>
<evidence type="ECO:0000313" key="3">
    <source>
        <dbReference type="Proteomes" id="UP000555552"/>
    </source>
</evidence>
<keyword evidence="3" id="KW-1185">Reference proteome</keyword>
<dbReference type="NCBIfam" id="TIGR01764">
    <property type="entry name" value="excise"/>
    <property type="match status" value="1"/>
</dbReference>
<dbReference type="RefSeq" id="WP_171203224.1">
    <property type="nucleotide sequence ID" value="NZ_BAAANP010000006.1"/>
</dbReference>
<dbReference type="GO" id="GO:0003677">
    <property type="term" value="F:DNA binding"/>
    <property type="evidence" value="ECO:0007669"/>
    <property type="project" value="UniProtKB-KW"/>
</dbReference>
<comment type="caution">
    <text evidence="2">The sequence shown here is derived from an EMBL/GenBank/DDBJ whole genome shotgun (WGS) entry which is preliminary data.</text>
</comment>
<gene>
    <name evidence="2" type="ORF">HLB09_09940</name>
</gene>
<proteinExistence type="predicted"/>
<evidence type="ECO:0000259" key="1">
    <source>
        <dbReference type="PROSITE" id="PS50937"/>
    </source>
</evidence>
<dbReference type="InterPro" id="IPR009061">
    <property type="entry name" value="DNA-bd_dom_put_sf"/>
</dbReference>
<dbReference type="InterPro" id="IPR000551">
    <property type="entry name" value="MerR-type_HTH_dom"/>
</dbReference>
<dbReference type="SUPFAM" id="SSF46955">
    <property type="entry name" value="Putative DNA-binding domain"/>
    <property type="match status" value="1"/>
</dbReference>
<dbReference type="Pfam" id="PF00376">
    <property type="entry name" value="MerR"/>
    <property type="match status" value="1"/>
</dbReference>
<dbReference type="Proteomes" id="UP000555552">
    <property type="component" value="Unassembled WGS sequence"/>
</dbReference>
<name>A0A849C142_9ACTN</name>
<evidence type="ECO:0000313" key="2">
    <source>
        <dbReference type="EMBL" id="NNH23408.1"/>
    </source>
</evidence>
<feature type="domain" description="HTH merR-type" evidence="1">
    <location>
        <begin position="11"/>
        <end position="59"/>
    </location>
</feature>
<dbReference type="AlphaFoldDB" id="A0A849C142"/>
<dbReference type="PROSITE" id="PS50937">
    <property type="entry name" value="HTH_MERR_2"/>
    <property type="match status" value="1"/>
</dbReference>
<protein>
    <submittedName>
        <fullName evidence="2">Excisionase family DNA-binding protein</fullName>
    </submittedName>
</protein>
<organism evidence="2 3">
    <name type="scientific">Pseudokineococcus marinus</name>
    <dbReference type="NCBI Taxonomy" id="351215"/>
    <lineage>
        <taxon>Bacteria</taxon>
        <taxon>Bacillati</taxon>
        <taxon>Actinomycetota</taxon>
        <taxon>Actinomycetes</taxon>
        <taxon>Kineosporiales</taxon>
        <taxon>Kineosporiaceae</taxon>
        <taxon>Pseudokineococcus</taxon>
    </lineage>
</organism>
<dbReference type="GO" id="GO:0006355">
    <property type="term" value="P:regulation of DNA-templated transcription"/>
    <property type="evidence" value="ECO:0007669"/>
    <property type="project" value="InterPro"/>
</dbReference>
<keyword evidence="2" id="KW-0238">DNA-binding</keyword>
<accession>A0A849C142</accession>
<reference evidence="2 3" key="1">
    <citation type="submission" date="2020-05" db="EMBL/GenBank/DDBJ databases">
        <title>MicrobeNet Type strains.</title>
        <authorList>
            <person name="Nicholson A.C."/>
        </authorList>
    </citation>
    <scope>NUCLEOTIDE SEQUENCE [LARGE SCALE GENOMIC DNA]</scope>
    <source>
        <strain evidence="2 3">JCM 14547</strain>
    </source>
</reference>
<dbReference type="CDD" id="cd04762">
    <property type="entry name" value="HTH_MerR-trunc"/>
    <property type="match status" value="1"/>
</dbReference>